<sequence>MKGKLTSKEYSYTVVYEPVGKGGYQVTVPLLPGLVTYGRSFEEAKEMALDAIRCYLEALRKNKEEIPTEISFVQERVTVFLV</sequence>
<dbReference type="STRING" id="1798471.A3A21_03310"/>
<gene>
    <name evidence="2" type="ORF">A3A21_03310</name>
</gene>
<dbReference type="InterPro" id="IPR051404">
    <property type="entry name" value="TA_system_antitoxin"/>
</dbReference>
<dbReference type="PANTHER" id="PTHR34504:SF2">
    <property type="entry name" value="UPF0150 PROTEIN SSL0259"/>
    <property type="match status" value="1"/>
</dbReference>
<reference evidence="2 3" key="1">
    <citation type="journal article" date="2016" name="Nat. Commun.">
        <title>Thousands of microbial genomes shed light on interconnected biogeochemical processes in an aquifer system.</title>
        <authorList>
            <person name="Anantharaman K."/>
            <person name="Brown C.T."/>
            <person name="Hug L.A."/>
            <person name="Sharon I."/>
            <person name="Castelle C.J."/>
            <person name="Probst A.J."/>
            <person name="Thomas B.C."/>
            <person name="Singh A."/>
            <person name="Wilkins M.J."/>
            <person name="Karaoz U."/>
            <person name="Brodie E.L."/>
            <person name="Williams K.H."/>
            <person name="Hubbard S.S."/>
            <person name="Banfield J.F."/>
        </authorList>
    </citation>
    <scope>NUCLEOTIDE SEQUENCE [LARGE SCALE GENOMIC DNA]</scope>
</reference>
<evidence type="ECO:0000313" key="3">
    <source>
        <dbReference type="Proteomes" id="UP000176996"/>
    </source>
</evidence>
<dbReference type="InterPro" id="IPR031807">
    <property type="entry name" value="HicB-like"/>
</dbReference>
<feature type="domain" description="HicB-like antitoxin of toxin-antitoxin system" evidence="1">
    <location>
        <begin position="12"/>
        <end position="69"/>
    </location>
</feature>
<proteinExistence type="predicted"/>
<protein>
    <recommendedName>
        <fullName evidence="1">HicB-like antitoxin of toxin-antitoxin system domain-containing protein</fullName>
    </recommendedName>
</protein>
<dbReference type="Proteomes" id="UP000176996">
    <property type="component" value="Unassembled WGS sequence"/>
</dbReference>
<dbReference type="EMBL" id="MFKK01000031">
    <property type="protein sequence ID" value="OGG40197.1"/>
    <property type="molecule type" value="Genomic_DNA"/>
</dbReference>
<comment type="caution">
    <text evidence="2">The sequence shown here is derived from an EMBL/GenBank/DDBJ whole genome shotgun (WGS) entry which is preliminary data.</text>
</comment>
<dbReference type="InterPro" id="IPR035069">
    <property type="entry name" value="TTHA1013/TTHA0281-like"/>
</dbReference>
<dbReference type="AlphaFoldDB" id="A0A1F6BUH4"/>
<organism evidence="2 3">
    <name type="scientific">Candidatus Jorgensenbacteria bacterium RIFCSPLOWO2_01_FULL_45_25b</name>
    <dbReference type="NCBI Taxonomy" id="1798471"/>
    <lineage>
        <taxon>Bacteria</taxon>
        <taxon>Candidatus Joergenseniibacteriota</taxon>
    </lineage>
</organism>
<name>A0A1F6BUH4_9BACT</name>
<dbReference type="PANTHER" id="PTHR34504">
    <property type="entry name" value="ANTITOXIN HICB"/>
    <property type="match status" value="1"/>
</dbReference>
<evidence type="ECO:0000259" key="1">
    <source>
        <dbReference type="Pfam" id="PF15919"/>
    </source>
</evidence>
<accession>A0A1F6BUH4</accession>
<evidence type="ECO:0000313" key="2">
    <source>
        <dbReference type="EMBL" id="OGG40197.1"/>
    </source>
</evidence>
<dbReference type="Pfam" id="PF15919">
    <property type="entry name" value="HicB_lk_antitox"/>
    <property type="match status" value="1"/>
</dbReference>
<dbReference type="Gene3D" id="3.30.160.250">
    <property type="match status" value="1"/>
</dbReference>
<dbReference type="SUPFAM" id="SSF143100">
    <property type="entry name" value="TTHA1013/TTHA0281-like"/>
    <property type="match status" value="1"/>
</dbReference>